<evidence type="ECO:0000313" key="1">
    <source>
        <dbReference type="EMBL" id="NEX88097.1"/>
    </source>
</evidence>
<organism evidence="1 2">
    <name type="scientific">Aeromonas rivipollensis</name>
    <dbReference type="NCBI Taxonomy" id="948519"/>
    <lineage>
        <taxon>Bacteria</taxon>
        <taxon>Pseudomonadati</taxon>
        <taxon>Pseudomonadota</taxon>
        <taxon>Gammaproteobacteria</taxon>
        <taxon>Aeromonadales</taxon>
        <taxon>Aeromonadaceae</taxon>
        <taxon>Aeromonas</taxon>
    </lineage>
</organism>
<dbReference type="PANTHER" id="PTHR34472:SF1">
    <property type="entry name" value="SULFUR CARRIER PROTEIN THIS"/>
    <property type="match status" value="1"/>
</dbReference>
<proteinExistence type="predicted"/>
<dbReference type="InterPro" id="IPR012675">
    <property type="entry name" value="Beta-grasp_dom_sf"/>
</dbReference>
<dbReference type="SUPFAM" id="SSF54285">
    <property type="entry name" value="MoaD/ThiS"/>
    <property type="match status" value="1"/>
</dbReference>
<dbReference type="NCBIfam" id="TIGR01683">
    <property type="entry name" value="thiS"/>
    <property type="match status" value="1"/>
</dbReference>
<dbReference type="PANTHER" id="PTHR34472">
    <property type="entry name" value="SULFUR CARRIER PROTEIN THIS"/>
    <property type="match status" value="1"/>
</dbReference>
<dbReference type="Gene3D" id="3.10.20.30">
    <property type="match status" value="1"/>
</dbReference>
<sequence>MNIRLNDIELTLSTGQRLTELLVVQEIAPQGVAVALNGAVLPRSRWPETRLNDGDEIHLFTAIAGG</sequence>
<gene>
    <name evidence="1" type="primary">thiS</name>
    <name evidence="1" type="ORF">G4923_05140</name>
</gene>
<dbReference type="InterPro" id="IPR010035">
    <property type="entry name" value="Thi_S"/>
</dbReference>
<dbReference type="RefSeq" id="WP_163135856.1">
    <property type="nucleotide sequence ID" value="NZ_JAAILA010000007.1"/>
</dbReference>
<dbReference type="InterPro" id="IPR003749">
    <property type="entry name" value="ThiS/MoaD-like"/>
</dbReference>
<protein>
    <submittedName>
        <fullName evidence="1">Sulfur carrier protein ThiS</fullName>
    </submittedName>
</protein>
<accession>A0ABX0CWE1</accession>
<dbReference type="Pfam" id="PF02597">
    <property type="entry name" value="ThiS"/>
    <property type="match status" value="1"/>
</dbReference>
<evidence type="ECO:0000313" key="2">
    <source>
        <dbReference type="Proteomes" id="UP000472827"/>
    </source>
</evidence>
<keyword evidence="2" id="KW-1185">Reference proteome</keyword>
<comment type="caution">
    <text evidence="1">The sequence shown here is derived from an EMBL/GenBank/DDBJ whole genome shotgun (WGS) entry which is preliminary data.</text>
</comment>
<dbReference type="InterPro" id="IPR016155">
    <property type="entry name" value="Mopterin_synth/thiamin_S_b"/>
</dbReference>
<dbReference type="EMBL" id="JAAILA010000007">
    <property type="protein sequence ID" value="NEX88097.1"/>
    <property type="molecule type" value="Genomic_DNA"/>
</dbReference>
<name>A0ABX0CWE1_9GAMM</name>
<dbReference type="CDD" id="cd00565">
    <property type="entry name" value="Ubl_ThiS"/>
    <property type="match status" value="1"/>
</dbReference>
<dbReference type="Proteomes" id="UP000472827">
    <property type="component" value="Unassembled WGS sequence"/>
</dbReference>
<reference evidence="1 2" key="1">
    <citation type="submission" date="2020-02" db="EMBL/GenBank/DDBJ databases">
        <title>Genome sequencing of Aeromonas rivipollensis.</title>
        <authorList>
            <person name="Fono-Tamo Ubani E.K."/>
            <person name="Lekota K.E."/>
        </authorList>
    </citation>
    <scope>NUCLEOTIDE SEQUENCE [LARGE SCALE GENOMIC DNA]</scope>
    <source>
        <strain evidence="1 2">G78</strain>
    </source>
</reference>